<feature type="region of interest" description="Disordered" evidence="1">
    <location>
        <begin position="69"/>
        <end position="92"/>
    </location>
</feature>
<evidence type="ECO:0000256" key="1">
    <source>
        <dbReference type="SAM" id="MobiDB-lite"/>
    </source>
</evidence>
<gene>
    <name evidence="2" type="ORF">OPV22_016321</name>
</gene>
<sequence>MACRLVDLPGEEALVVKEGVETDDSSSYLHAFVLVRSTARRLPLTWESPPTLVPGRIAQAQGNHRLLAGRAPPSPCAAKRRTPPPVFSIPMC</sequence>
<evidence type="ECO:0000313" key="2">
    <source>
        <dbReference type="EMBL" id="KAJ8483836.1"/>
    </source>
</evidence>
<comment type="caution">
    <text evidence="2">The sequence shown here is derived from an EMBL/GenBank/DDBJ whole genome shotgun (WGS) entry which is preliminary data.</text>
</comment>
<name>A0AAV8PDX3_ENSVE</name>
<evidence type="ECO:0000313" key="3">
    <source>
        <dbReference type="Proteomes" id="UP001222027"/>
    </source>
</evidence>
<organism evidence="2 3">
    <name type="scientific">Ensete ventricosum</name>
    <name type="common">Abyssinian banana</name>
    <name type="synonym">Musa ensete</name>
    <dbReference type="NCBI Taxonomy" id="4639"/>
    <lineage>
        <taxon>Eukaryota</taxon>
        <taxon>Viridiplantae</taxon>
        <taxon>Streptophyta</taxon>
        <taxon>Embryophyta</taxon>
        <taxon>Tracheophyta</taxon>
        <taxon>Spermatophyta</taxon>
        <taxon>Magnoliopsida</taxon>
        <taxon>Liliopsida</taxon>
        <taxon>Zingiberales</taxon>
        <taxon>Musaceae</taxon>
        <taxon>Ensete</taxon>
    </lineage>
</organism>
<dbReference type="Proteomes" id="UP001222027">
    <property type="component" value="Unassembled WGS sequence"/>
</dbReference>
<proteinExistence type="predicted"/>
<dbReference type="EMBL" id="JAQQAF010000005">
    <property type="protein sequence ID" value="KAJ8483836.1"/>
    <property type="molecule type" value="Genomic_DNA"/>
</dbReference>
<accession>A0AAV8PDX3</accession>
<dbReference type="AlphaFoldDB" id="A0AAV8PDX3"/>
<keyword evidence="3" id="KW-1185">Reference proteome</keyword>
<feature type="compositionally biased region" description="Pro residues" evidence="1">
    <location>
        <begin position="83"/>
        <end position="92"/>
    </location>
</feature>
<protein>
    <submittedName>
        <fullName evidence="2">Uncharacterized protein</fullName>
    </submittedName>
</protein>
<reference evidence="2 3" key="1">
    <citation type="submission" date="2022-12" db="EMBL/GenBank/DDBJ databases">
        <title>Chromosome-scale assembly of the Ensete ventricosum genome.</title>
        <authorList>
            <person name="Dussert Y."/>
            <person name="Stocks J."/>
            <person name="Wendawek A."/>
            <person name="Woldeyes F."/>
            <person name="Nichols R.A."/>
            <person name="Borrell J.S."/>
        </authorList>
    </citation>
    <scope>NUCLEOTIDE SEQUENCE [LARGE SCALE GENOMIC DNA]</scope>
    <source>
        <strain evidence="3">cv. Maze</strain>
        <tissue evidence="2">Seeds</tissue>
    </source>
</reference>